<protein>
    <recommendedName>
        <fullName evidence="2 7">DNA mismatch repair protein MutS</fullName>
    </recommendedName>
</protein>
<evidence type="ECO:0000259" key="9">
    <source>
        <dbReference type="PROSITE" id="PS00486"/>
    </source>
</evidence>
<dbReference type="InterPro" id="IPR007861">
    <property type="entry name" value="DNA_mismatch_repair_MutS_clamp"/>
</dbReference>
<dbReference type="InterPro" id="IPR045076">
    <property type="entry name" value="MutS"/>
</dbReference>
<dbReference type="Pfam" id="PF01624">
    <property type="entry name" value="MutS_I"/>
    <property type="match status" value="1"/>
</dbReference>
<sequence length="876" mass="98466">MTELTPLMKQYQEIKDEHMDAILFFRMGDFYEMFGQDAVVASKILQIALTTRDKNKQDAMPMCGFPHHALDTYLRRVVEAGHKAAVCEQMEDPALAKGIVKRQVIRVVTPGTFEPDNPKDNTYVLAFSPVALRCGIALADVSTGEFILFESEQSLADEINRFSVKEVLCPESMKKNLHYSIVLKNYFTTYYDDGYFEYPQAYALLLEHFKVTTLEGFGCEQTTAGISAAGALLSYLQQTQKSALSFDRLRPLNNASCMFLDAAAIRNLELVKNLRDHSDEHTLLKTMDETVTPMGGRLLRDMLLKPSIDINVIDKRLSAVEALFDEFALREELRKTLKGIQDVERLTTRLIKGNANARDLVAIKNSLTTLPALKTLLTGSDQTDSPTVNNQERPGVITYYDYLTELSAGIADFTSLIRLIDEGIVDAPPNTVKEGWIIKDGVNKEIDTLREFATKGKTYLTELEVKERAASGINSLKVSFNRVFGYYIEVTKANLHLVPSRYIRKQTLANAERFITPELKDYENKIVGAEERLKHLEYEYFKEIVDKVIYYARDLRDAAGAVAMLDVLQSLATVAKLNNYVRPDVTNGPRVEINDGRHPVVERATSTTRFIPNDTHLDLDENKLLIITGPNMAGKSTYMRQVALIVLMAQMGSFVPAESATIGIVDRIFTRIGAADYLSRGQSTFMVEMVETANIVNNATRKSLVILDEVGRGTSTFDGISIAWAVAEFIASEVEARTLFATHYNELTELVLTATGVKNYNVSVKEWGDEIIFLRKIVKGSADKSYGIQVARLAGLPQRIIDRAKDILANLEKKEFEDPQRMGLSLRKKKRPSQQLDLFSKPEDPALFMLKQLDLDKMTPQDAIKVLRQLRSLAEK</sequence>
<dbReference type="CDD" id="cd03284">
    <property type="entry name" value="ABC_MutS1"/>
    <property type="match status" value="1"/>
</dbReference>
<dbReference type="EMBL" id="JABXWD010000139">
    <property type="protein sequence ID" value="MBV6341702.1"/>
    <property type="molecule type" value="Genomic_DNA"/>
</dbReference>
<accession>A0ABS6RYH3</accession>
<reference evidence="10 11" key="1">
    <citation type="journal article" date="2020" name="J Geophys Res Biogeosci">
        <title>Magnetotaxis as an Adaptation to Enable Bacterial Shuttling of Microbial Sulfur and Sulfur Cycling Across Aquatic Oxic#Anoxic Interfaces.</title>
        <authorList>
            <person name="Li J."/>
            <person name="Liu P."/>
            <person name="Wang J."/>
            <person name="Roberts A.P."/>
            <person name="Pan Y."/>
        </authorList>
    </citation>
    <scope>NUCLEOTIDE SEQUENCE [LARGE SCALE GENOMIC DNA]</scope>
    <source>
        <strain evidence="10 11">MYR-1_YQ</strain>
    </source>
</reference>
<evidence type="ECO:0000256" key="4">
    <source>
        <dbReference type="ARBA" id="ARBA00022840"/>
    </source>
</evidence>
<dbReference type="InterPro" id="IPR017261">
    <property type="entry name" value="DNA_mismatch_repair_MutS/MSH"/>
</dbReference>
<proteinExistence type="inferred from homology"/>
<evidence type="ECO:0000256" key="5">
    <source>
        <dbReference type="ARBA" id="ARBA00023204"/>
    </source>
</evidence>
<evidence type="ECO:0000256" key="3">
    <source>
        <dbReference type="ARBA" id="ARBA00022741"/>
    </source>
</evidence>
<dbReference type="InterPro" id="IPR007696">
    <property type="entry name" value="DNA_mismatch_repair_MutS_core"/>
</dbReference>
<evidence type="ECO:0000313" key="10">
    <source>
        <dbReference type="EMBL" id="MBV6341702.1"/>
    </source>
</evidence>
<dbReference type="Pfam" id="PF05188">
    <property type="entry name" value="MutS_II"/>
    <property type="match status" value="1"/>
</dbReference>
<dbReference type="NCBIfam" id="TIGR01070">
    <property type="entry name" value="mutS1"/>
    <property type="match status" value="1"/>
</dbReference>
<dbReference type="PANTHER" id="PTHR11361">
    <property type="entry name" value="DNA MISMATCH REPAIR PROTEIN MUTS FAMILY MEMBER"/>
    <property type="match status" value="1"/>
</dbReference>
<keyword evidence="4 7" id="KW-0067">ATP-binding</keyword>
<dbReference type="NCBIfam" id="NF003810">
    <property type="entry name" value="PRK05399.1"/>
    <property type="match status" value="1"/>
</dbReference>
<keyword evidence="5 7" id="KW-0234">DNA repair</keyword>
<dbReference type="SMART" id="SM00534">
    <property type="entry name" value="MUTSac"/>
    <property type="match status" value="1"/>
</dbReference>
<evidence type="ECO:0000313" key="11">
    <source>
        <dbReference type="Proteomes" id="UP001196980"/>
    </source>
</evidence>
<evidence type="ECO:0000256" key="8">
    <source>
        <dbReference type="RuleBase" id="RU003756"/>
    </source>
</evidence>
<dbReference type="Pfam" id="PF00488">
    <property type="entry name" value="MutS_V"/>
    <property type="match status" value="1"/>
</dbReference>
<name>A0ABS6RYH3_9BACT</name>
<dbReference type="InterPro" id="IPR007860">
    <property type="entry name" value="DNA_mmatch_repair_MutS_con_dom"/>
</dbReference>
<comment type="caution">
    <text evidence="10">The sequence shown here is derived from an EMBL/GenBank/DDBJ whole genome shotgun (WGS) entry which is preliminary data.</text>
</comment>
<organism evidence="10 11">
    <name type="scientific">Candidatus Magnetobacterium casense</name>
    <dbReference type="NCBI Taxonomy" id="1455061"/>
    <lineage>
        <taxon>Bacteria</taxon>
        <taxon>Pseudomonadati</taxon>
        <taxon>Nitrospirota</taxon>
        <taxon>Thermodesulfovibrionia</taxon>
        <taxon>Thermodesulfovibrionales</taxon>
        <taxon>Candidatus Magnetobacteriaceae</taxon>
        <taxon>Candidatus Magnetobacterium</taxon>
    </lineage>
</organism>
<feature type="binding site" evidence="7">
    <location>
        <begin position="629"/>
        <end position="636"/>
    </location>
    <ligand>
        <name>ATP</name>
        <dbReference type="ChEBI" id="CHEBI:30616"/>
    </ligand>
</feature>
<gene>
    <name evidence="7 10" type="primary">mutS</name>
    <name evidence="10" type="ORF">HWQ67_08895</name>
</gene>
<dbReference type="Pfam" id="PF05192">
    <property type="entry name" value="MutS_III"/>
    <property type="match status" value="1"/>
</dbReference>
<comment type="similarity">
    <text evidence="1 7 8">Belongs to the DNA mismatch repair MutS family.</text>
</comment>
<dbReference type="SMART" id="SM00533">
    <property type="entry name" value="MUTSd"/>
    <property type="match status" value="1"/>
</dbReference>
<evidence type="ECO:0000256" key="2">
    <source>
        <dbReference type="ARBA" id="ARBA00021982"/>
    </source>
</evidence>
<dbReference type="RefSeq" id="WP_218252331.1">
    <property type="nucleotide sequence ID" value="NZ_JABXWD010000139.1"/>
</dbReference>
<keyword evidence="7 8" id="KW-0227">DNA damage</keyword>
<comment type="function">
    <text evidence="6 7">This protein is involved in the repair of mismatches in DNA. It is possible that it carries out the mismatch recognition step. This protein has a weak ATPase activity.</text>
</comment>
<dbReference type="Pfam" id="PF05190">
    <property type="entry name" value="MutS_IV"/>
    <property type="match status" value="1"/>
</dbReference>
<dbReference type="InterPro" id="IPR007695">
    <property type="entry name" value="DNA_mismatch_repair_MutS-lik_N"/>
</dbReference>
<dbReference type="PROSITE" id="PS00486">
    <property type="entry name" value="DNA_MISMATCH_REPAIR_2"/>
    <property type="match status" value="1"/>
</dbReference>
<keyword evidence="11" id="KW-1185">Reference proteome</keyword>
<dbReference type="InterPro" id="IPR005748">
    <property type="entry name" value="DNA_mismatch_repair_MutS"/>
</dbReference>
<dbReference type="Proteomes" id="UP001196980">
    <property type="component" value="Unassembled WGS sequence"/>
</dbReference>
<feature type="domain" description="DNA mismatch repair proteins mutS family" evidence="9">
    <location>
        <begin position="703"/>
        <end position="719"/>
    </location>
</feature>
<evidence type="ECO:0000256" key="6">
    <source>
        <dbReference type="ARBA" id="ARBA00024647"/>
    </source>
</evidence>
<dbReference type="HAMAP" id="MF_00096">
    <property type="entry name" value="MutS"/>
    <property type="match status" value="1"/>
</dbReference>
<dbReference type="PANTHER" id="PTHR11361:SF34">
    <property type="entry name" value="DNA MISMATCH REPAIR PROTEIN MSH1, MITOCHONDRIAL"/>
    <property type="match status" value="1"/>
</dbReference>
<dbReference type="InterPro" id="IPR000432">
    <property type="entry name" value="DNA_mismatch_repair_MutS_C"/>
</dbReference>
<evidence type="ECO:0000256" key="1">
    <source>
        <dbReference type="ARBA" id="ARBA00006271"/>
    </source>
</evidence>
<keyword evidence="7 8" id="KW-0238">DNA-binding</keyword>
<dbReference type="PIRSF" id="PIRSF037677">
    <property type="entry name" value="DNA_mis_repair_Msh6"/>
    <property type="match status" value="1"/>
</dbReference>
<keyword evidence="3 7" id="KW-0547">Nucleotide-binding</keyword>
<evidence type="ECO:0000256" key="7">
    <source>
        <dbReference type="HAMAP-Rule" id="MF_00096"/>
    </source>
</evidence>